<evidence type="ECO:0008006" key="3">
    <source>
        <dbReference type="Google" id="ProtNLM"/>
    </source>
</evidence>
<protein>
    <recommendedName>
        <fullName evidence="3">Universal stress protein</fullName>
    </recommendedName>
</protein>
<comment type="caution">
    <text evidence="1">The sequence shown here is derived from an EMBL/GenBank/DDBJ whole genome shotgun (WGS) entry which is preliminary data.</text>
</comment>
<accession>A0A972JFS2</accession>
<sequence>MKNILIPTHLSPDTEIAVRTAICSASGTGTEIMLLLTADAPTSESASALLRSMRHELTASQLSVLDDCRDVARKSGFSLKFHTQYSLSGPLLRNLLQAMETGLVIIPASYANSTQSTHTSCVKWLSLSKLPILQLSETATPELRKALLIENGLGQLPVHELQLQINRKLPIQIVSQANISSEEQSLRQLLSETIDLRDIDVLIHTRRTEKTGRRKNDAAFPESFGLSVLSVYENAI</sequence>
<dbReference type="Proteomes" id="UP000712080">
    <property type="component" value="Unassembled WGS sequence"/>
</dbReference>
<name>A0A972JFS2_9FLAO</name>
<evidence type="ECO:0000313" key="2">
    <source>
        <dbReference type="Proteomes" id="UP000712080"/>
    </source>
</evidence>
<dbReference type="EMBL" id="JAAMPU010000101">
    <property type="protein sequence ID" value="NMH27461.1"/>
    <property type="molecule type" value="Genomic_DNA"/>
</dbReference>
<organism evidence="1 2">
    <name type="scientific">Flavobacterium silvaticum</name>
    <dbReference type="NCBI Taxonomy" id="1852020"/>
    <lineage>
        <taxon>Bacteria</taxon>
        <taxon>Pseudomonadati</taxon>
        <taxon>Bacteroidota</taxon>
        <taxon>Flavobacteriia</taxon>
        <taxon>Flavobacteriales</taxon>
        <taxon>Flavobacteriaceae</taxon>
        <taxon>Flavobacterium</taxon>
    </lineage>
</organism>
<gene>
    <name evidence="1" type="ORF">G6047_05395</name>
</gene>
<keyword evidence="2" id="KW-1185">Reference proteome</keyword>
<dbReference type="AlphaFoldDB" id="A0A972JFS2"/>
<reference evidence="1" key="1">
    <citation type="submission" date="2020-02" db="EMBL/GenBank/DDBJ databases">
        <title>Flavobacterium sp. genome.</title>
        <authorList>
            <person name="Jung H.S."/>
            <person name="Baek J.H."/>
            <person name="Jeon C.O."/>
        </authorList>
    </citation>
    <scope>NUCLEOTIDE SEQUENCE</scope>
    <source>
        <strain evidence="1">SE-s28</strain>
    </source>
</reference>
<dbReference type="Gene3D" id="3.40.50.620">
    <property type="entry name" value="HUPs"/>
    <property type="match status" value="1"/>
</dbReference>
<dbReference type="SUPFAM" id="SSF52402">
    <property type="entry name" value="Adenine nucleotide alpha hydrolases-like"/>
    <property type="match status" value="1"/>
</dbReference>
<proteinExistence type="predicted"/>
<evidence type="ECO:0000313" key="1">
    <source>
        <dbReference type="EMBL" id="NMH27461.1"/>
    </source>
</evidence>
<dbReference type="InterPro" id="IPR014729">
    <property type="entry name" value="Rossmann-like_a/b/a_fold"/>
</dbReference>
<dbReference type="RefSeq" id="WP_169526468.1">
    <property type="nucleotide sequence ID" value="NZ_JAAMPU010000101.1"/>
</dbReference>